<dbReference type="PANTHER" id="PTHR42852:SF6">
    <property type="entry name" value="THIOL:DISULFIDE INTERCHANGE PROTEIN DSBE"/>
    <property type="match status" value="1"/>
</dbReference>
<keyword evidence="4" id="KW-0676">Redox-active center</keyword>
<reference evidence="7 8" key="1">
    <citation type="submission" date="2019-03" db="EMBL/GenBank/DDBJ databases">
        <title>Genomic Encyclopedia of Type Strains, Phase IV (KMG-IV): sequencing the most valuable type-strain genomes for metagenomic binning, comparative biology and taxonomic classification.</title>
        <authorList>
            <person name="Goeker M."/>
        </authorList>
    </citation>
    <scope>NUCLEOTIDE SEQUENCE [LARGE SCALE GENOMIC DNA]</scope>
    <source>
        <strain evidence="7 8">DSM 23917</strain>
    </source>
</reference>
<keyword evidence="2" id="KW-0201">Cytochrome c-type biogenesis</keyword>
<evidence type="ECO:0000256" key="1">
    <source>
        <dbReference type="ARBA" id="ARBA00004196"/>
    </source>
</evidence>
<dbReference type="InterPro" id="IPR012336">
    <property type="entry name" value="Thioredoxin-like_fold"/>
</dbReference>
<dbReference type="PANTHER" id="PTHR42852">
    <property type="entry name" value="THIOL:DISULFIDE INTERCHANGE PROTEIN DSBE"/>
    <property type="match status" value="1"/>
</dbReference>
<evidence type="ECO:0000256" key="2">
    <source>
        <dbReference type="ARBA" id="ARBA00022748"/>
    </source>
</evidence>
<feature type="transmembrane region" description="Helical" evidence="5">
    <location>
        <begin position="21"/>
        <end position="40"/>
    </location>
</feature>
<keyword evidence="5" id="KW-0472">Membrane</keyword>
<dbReference type="InterPro" id="IPR050553">
    <property type="entry name" value="Thioredoxin_ResA/DsbE_sf"/>
</dbReference>
<evidence type="ECO:0000259" key="6">
    <source>
        <dbReference type="PROSITE" id="PS51352"/>
    </source>
</evidence>
<dbReference type="EMBL" id="SLXB01000039">
    <property type="protein sequence ID" value="TCO86879.1"/>
    <property type="molecule type" value="Genomic_DNA"/>
</dbReference>
<keyword evidence="3" id="KW-1015">Disulfide bond</keyword>
<evidence type="ECO:0000256" key="5">
    <source>
        <dbReference type="SAM" id="Phobius"/>
    </source>
</evidence>
<dbReference type="AlphaFoldDB" id="A0A4R2LHA0"/>
<organism evidence="7 8">
    <name type="scientific">Prevotella heparinolytica</name>
    <dbReference type="NCBI Taxonomy" id="28113"/>
    <lineage>
        <taxon>Bacteria</taxon>
        <taxon>Pseudomonadati</taxon>
        <taxon>Bacteroidota</taxon>
        <taxon>Bacteroidia</taxon>
        <taxon>Bacteroidales</taxon>
        <taxon>Bacteroidaceae</taxon>
        <taxon>Bacteroides</taxon>
    </lineage>
</organism>
<evidence type="ECO:0000256" key="4">
    <source>
        <dbReference type="ARBA" id="ARBA00023284"/>
    </source>
</evidence>
<evidence type="ECO:0000313" key="8">
    <source>
        <dbReference type="Proteomes" id="UP000295600"/>
    </source>
</evidence>
<keyword evidence="7" id="KW-0413">Isomerase</keyword>
<keyword evidence="5" id="KW-0812">Transmembrane</keyword>
<protein>
    <submittedName>
        <fullName evidence="7">Thiol-disulfide isomerase/thioredoxin</fullName>
    </submittedName>
</protein>
<dbReference type="Pfam" id="PF13905">
    <property type="entry name" value="Thioredoxin_8"/>
    <property type="match status" value="1"/>
</dbReference>
<dbReference type="Proteomes" id="UP000295600">
    <property type="component" value="Unassembled WGS sequence"/>
</dbReference>
<gene>
    <name evidence="7" type="ORF">EV202_13910</name>
</gene>
<comment type="caution">
    <text evidence="7">The sequence shown here is derived from an EMBL/GenBank/DDBJ whole genome shotgun (WGS) entry which is preliminary data.</text>
</comment>
<dbReference type="InterPro" id="IPR036249">
    <property type="entry name" value="Thioredoxin-like_sf"/>
</dbReference>
<evidence type="ECO:0000313" key="7">
    <source>
        <dbReference type="EMBL" id="TCO86879.1"/>
    </source>
</evidence>
<dbReference type="GO" id="GO:0016853">
    <property type="term" value="F:isomerase activity"/>
    <property type="evidence" value="ECO:0007669"/>
    <property type="project" value="UniProtKB-KW"/>
</dbReference>
<accession>A0A4R2LHA0</accession>
<dbReference type="SUPFAM" id="SSF52833">
    <property type="entry name" value="Thioredoxin-like"/>
    <property type="match status" value="1"/>
</dbReference>
<dbReference type="CDD" id="cd02966">
    <property type="entry name" value="TlpA_like_family"/>
    <property type="match status" value="1"/>
</dbReference>
<dbReference type="GO" id="GO:0030313">
    <property type="term" value="C:cell envelope"/>
    <property type="evidence" value="ECO:0007669"/>
    <property type="project" value="UniProtKB-SubCell"/>
</dbReference>
<proteinExistence type="predicted"/>
<sequence length="415" mass="47856">MVASLIAVKINEAASHSRKDIMKNLLFILFIAINLIPKGIGHFPSKSKIILNLDDYICSEDQWVYLRGYKNWISGNEATFFDSAFIRKGQHLVELEVSIPFASSMILSFSKRGPYTFHIGVEPDTHVIFDINETDGYKSSFDTKARQGNLHNFLYSIKQEKNLYLNRLKEAVKVKNNKQTEVLKSEWFSRLSHLLNSAKNSCIAYKLGIYLKYDFPERKGEVSNILNIVANKFPHDIALQELARKRKALPISEMSKIAAQKANNIIRERTHFPLLKTSLGEKIYLAFWNTEGDKIALVPKSEYVLIDFWASWCKPCREHMKVFKANIERYRTLEVYAISIDSNHKEWGKAIKEDSTQIFKHLIGTYHTGEPSELLRQLNIKAIPANFLIDKEQRIIAKNLRGEQLIQTLDSLMNQ</sequence>
<comment type="subcellular location">
    <subcellularLocation>
        <location evidence="1">Cell envelope</location>
    </subcellularLocation>
</comment>
<dbReference type="GO" id="GO:0017004">
    <property type="term" value="P:cytochrome complex assembly"/>
    <property type="evidence" value="ECO:0007669"/>
    <property type="project" value="UniProtKB-KW"/>
</dbReference>
<dbReference type="Gene3D" id="3.40.30.10">
    <property type="entry name" value="Glutaredoxin"/>
    <property type="match status" value="1"/>
</dbReference>
<feature type="domain" description="Thioredoxin" evidence="6">
    <location>
        <begin position="248"/>
        <end position="415"/>
    </location>
</feature>
<evidence type="ECO:0000256" key="3">
    <source>
        <dbReference type="ARBA" id="ARBA00023157"/>
    </source>
</evidence>
<name>A0A4R2LHA0_9BACE</name>
<dbReference type="InterPro" id="IPR013766">
    <property type="entry name" value="Thioredoxin_domain"/>
</dbReference>
<keyword evidence="5" id="KW-1133">Transmembrane helix</keyword>
<dbReference type="PROSITE" id="PS51352">
    <property type="entry name" value="THIOREDOXIN_2"/>
    <property type="match status" value="1"/>
</dbReference>